<dbReference type="PROSITE" id="PS00536">
    <property type="entry name" value="UBIQUITIN_ACTIVAT_1"/>
    <property type="match status" value="1"/>
</dbReference>
<dbReference type="InterPro" id="IPR045886">
    <property type="entry name" value="ThiF/MoeB/HesA"/>
</dbReference>
<evidence type="ECO:0000256" key="10">
    <source>
        <dbReference type="PROSITE-ProRule" id="PRU10132"/>
    </source>
</evidence>
<dbReference type="CDD" id="cd01490">
    <property type="entry name" value="Ube1_repeat2"/>
    <property type="match status" value="1"/>
</dbReference>
<dbReference type="GO" id="GO:0005524">
    <property type="term" value="F:ATP binding"/>
    <property type="evidence" value="ECO:0007669"/>
    <property type="project" value="UniProtKB-KW"/>
</dbReference>
<dbReference type="GO" id="GO:0031510">
    <property type="term" value="C:SUMO activating enzyme complex"/>
    <property type="evidence" value="ECO:0007669"/>
    <property type="project" value="TreeGrafter"/>
</dbReference>
<dbReference type="Pfam" id="PF09358">
    <property type="entry name" value="E1_UFD"/>
    <property type="match status" value="1"/>
</dbReference>
<dbReference type="EC" id="6.2.1.45" evidence="4"/>
<evidence type="ECO:0000256" key="4">
    <source>
        <dbReference type="ARBA" id="ARBA00012990"/>
    </source>
</evidence>
<dbReference type="SUPFAM" id="SSF69572">
    <property type="entry name" value="Activating enzymes of the ubiquitin-like proteins"/>
    <property type="match status" value="2"/>
</dbReference>
<evidence type="ECO:0000313" key="13">
    <source>
        <dbReference type="EMBL" id="CAD7623653.1"/>
    </source>
</evidence>
<dbReference type="InterPro" id="IPR032418">
    <property type="entry name" value="E1_FCCH"/>
</dbReference>
<organism evidence="13">
    <name type="scientific">Medioppia subpectinata</name>
    <dbReference type="NCBI Taxonomy" id="1979941"/>
    <lineage>
        <taxon>Eukaryota</taxon>
        <taxon>Metazoa</taxon>
        <taxon>Ecdysozoa</taxon>
        <taxon>Arthropoda</taxon>
        <taxon>Chelicerata</taxon>
        <taxon>Arachnida</taxon>
        <taxon>Acari</taxon>
        <taxon>Acariformes</taxon>
        <taxon>Sarcoptiformes</taxon>
        <taxon>Oribatida</taxon>
        <taxon>Brachypylina</taxon>
        <taxon>Oppioidea</taxon>
        <taxon>Oppiidae</taxon>
        <taxon>Medioppia</taxon>
    </lineage>
</organism>
<dbReference type="InterPro" id="IPR018074">
    <property type="entry name" value="UBQ-activ_enz_E1_CS"/>
</dbReference>
<dbReference type="InterPro" id="IPR019572">
    <property type="entry name" value="UBA_E1_SCCH"/>
</dbReference>
<dbReference type="NCBIfam" id="TIGR01408">
    <property type="entry name" value="Ube1"/>
    <property type="match status" value="1"/>
</dbReference>
<dbReference type="Pfam" id="PF10585">
    <property type="entry name" value="UBA_E1_SCCH"/>
    <property type="match status" value="1"/>
</dbReference>
<dbReference type="OrthoDB" id="10252231at2759"/>
<dbReference type="InterPro" id="IPR042302">
    <property type="entry name" value="E1_FCCH_sf"/>
</dbReference>
<dbReference type="FunFam" id="3.50.50.80:FF:000001">
    <property type="entry name" value="ubiquitin-like modifier-activating enzyme 1"/>
    <property type="match status" value="1"/>
</dbReference>
<dbReference type="Proteomes" id="UP000759131">
    <property type="component" value="Unassembled WGS sequence"/>
</dbReference>
<dbReference type="Pfam" id="PF00899">
    <property type="entry name" value="ThiF"/>
    <property type="match status" value="1"/>
</dbReference>
<evidence type="ECO:0000256" key="3">
    <source>
        <dbReference type="ARBA" id="ARBA00005673"/>
    </source>
</evidence>
<dbReference type="InterPro" id="IPR018965">
    <property type="entry name" value="Ub-activating_enz_E1_C"/>
</dbReference>
<evidence type="ECO:0000256" key="9">
    <source>
        <dbReference type="ARBA" id="ARBA00030371"/>
    </source>
</evidence>
<dbReference type="GO" id="GO:0016925">
    <property type="term" value="P:protein sumoylation"/>
    <property type="evidence" value="ECO:0007669"/>
    <property type="project" value="TreeGrafter"/>
</dbReference>
<dbReference type="CDD" id="cd01491">
    <property type="entry name" value="Ube1_repeat1"/>
    <property type="match status" value="1"/>
</dbReference>
<sequence length="1023" mass="114764">MASNGSAVNSHNDNTSNDIDESLYSRQLYVLGHDAMRRMASSDVLISGMGGLGVEIAKNVILSGVKSVTIHDESTTQISDLSSQFYLSETDIGANRAEASLSKLAELNPYVSVATYTGKLTHDFLNKFRVVVLTESSLTEQKEISDYTHSKNIALIVASTKGLFGQLFCDFGDNFQVNDTTGEQPLSVMITSVSNATDGVVITHDETRHGFESGDKVTFQEVEGMAELNGCEPRTINVLGPFSFAIGDTSAFGQYKRGGYATQVKVPKSVNFKSLRESLAAPEFVLSDFAKMDRPAQLHVAFQALHAFVERNHRHPNSWSEADATEFLKIVADLAAEQKLEIQMDENLMRLFSYLSRGNIAPMNAVIGGTAAQELMKACSGKFSPLYQWFYFDALECLPLKPEDYPKEADCQPTGSRYDAQIAVFGPGFQQRLANQKYFLVGAGAIGCELLKNFAMIGLATGQNGAIWITDMDIIERSNLNRQFLFRPTDVGKYKSVTAAAAVKRMNPNVNIVDHQNRVGAETEQTYDDKFFERLDGVANALDNVDARVYMDRRCVFYRKPLLESGTLGTKGNVQVVLPFLTESYSSSHDPPEKSIPICTLKNFPNAIEHTLQWARDDFEGVFTISPENARQYLKDPKFVERTMRMSGNESIVMLENVKRTLVDDRPANFEECIKWARFYFEEQYANQIKQLLFNFAPDSLTSSGVLFWSGPKRCPHPIKFDPNNQTHLDYIVAAANLKAFNYNIPQNRDVNAIKEYVSKLVVKEFTPKAGVRIAVNDTEMNADAGGGMADADRGEQLKKELPAPDSLGPNFEMKPVEFEKDDDNNYHMDFIVAASNLRADNYHIANADRHKSKLIAGRIIPAIATTTSLVTGLVCLELYKLVAGHNKLEAYKNGFVNLALPFFGFSEPIPAPIAKYYDHKWTIWDRFELEGEKTLKEFIDYFADEHKLEITMLSQNVSMLYSFFMAEDKRRERMDLKMSEIVKRVSKKKIDPWVKSLVFELCCNDKDGEDVEVPYVRYTLPD</sequence>
<dbReference type="InterPro" id="IPR000594">
    <property type="entry name" value="ThiF_NAD_FAD-bd"/>
</dbReference>
<comment type="similarity">
    <text evidence="3 11">Belongs to the ubiquitin-activating E1 family.</text>
</comment>
<dbReference type="Gene3D" id="3.10.290.60">
    <property type="entry name" value="Ubiquitin-activating enzyme E1, UFD domain"/>
    <property type="match status" value="1"/>
</dbReference>
<evidence type="ECO:0000256" key="8">
    <source>
        <dbReference type="ARBA" id="ARBA00022840"/>
    </source>
</evidence>
<dbReference type="PANTHER" id="PTHR10953">
    <property type="entry name" value="UBIQUITIN-ACTIVATING ENZYME E1"/>
    <property type="match status" value="1"/>
</dbReference>
<name>A0A7R9KKS7_9ACAR</name>
<dbReference type="EMBL" id="CAJPIZ010001796">
    <property type="protein sequence ID" value="CAG2104083.1"/>
    <property type="molecule type" value="Genomic_DNA"/>
</dbReference>
<dbReference type="InterPro" id="IPR000011">
    <property type="entry name" value="UBQ/SUMO-activ_enz_E1-like"/>
</dbReference>
<keyword evidence="6 11" id="KW-0547">Nucleotide-binding</keyword>
<dbReference type="PRINTS" id="PR01849">
    <property type="entry name" value="UBIQUITINACT"/>
</dbReference>
<dbReference type="SMART" id="SM00985">
    <property type="entry name" value="UBA_e1_C"/>
    <property type="match status" value="1"/>
</dbReference>
<evidence type="ECO:0000256" key="2">
    <source>
        <dbReference type="ARBA" id="ARBA00004906"/>
    </source>
</evidence>
<comment type="pathway">
    <text evidence="2">Protein modification; protein ubiquitination.</text>
</comment>
<dbReference type="Gene3D" id="3.40.50.720">
    <property type="entry name" value="NAD(P)-binding Rossmann-like Domain"/>
    <property type="match status" value="1"/>
</dbReference>
<evidence type="ECO:0000259" key="12">
    <source>
        <dbReference type="SMART" id="SM00985"/>
    </source>
</evidence>
<dbReference type="InterPro" id="IPR018075">
    <property type="entry name" value="UBQ-activ_enz_E1"/>
</dbReference>
<dbReference type="InterPro" id="IPR032420">
    <property type="entry name" value="E1_4HB"/>
</dbReference>
<dbReference type="FunFam" id="3.40.50.720:FF:000015">
    <property type="entry name" value="Ubiquitin-activating enzyme E1 1"/>
    <property type="match status" value="1"/>
</dbReference>
<evidence type="ECO:0000256" key="6">
    <source>
        <dbReference type="ARBA" id="ARBA00022741"/>
    </source>
</evidence>
<dbReference type="Gene3D" id="2.40.30.180">
    <property type="entry name" value="Ubiquitin-activating enzyme E1, FCCH domain"/>
    <property type="match status" value="1"/>
</dbReference>
<dbReference type="InterPro" id="IPR042449">
    <property type="entry name" value="Ub-E1_IAD_1"/>
</dbReference>
<feature type="domain" description="Ubiquitin-activating enzyme E1 C-terminal" evidence="12">
    <location>
        <begin position="892"/>
        <end position="1017"/>
    </location>
</feature>
<dbReference type="UniPathway" id="UPA00143"/>
<dbReference type="GO" id="GO:0019948">
    <property type="term" value="F:SUMO activating enzyme activity"/>
    <property type="evidence" value="ECO:0007669"/>
    <property type="project" value="TreeGrafter"/>
</dbReference>
<evidence type="ECO:0000256" key="5">
    <source>
        <dbReference type="ARBA" id="ARBA00022598"/>
    </source>
</evidence>
<dbReference type="InterPro" id="IPR035985">
    <property type="entry name" value="Ubiquitin-activating_enz"/>
</dbReference>
<dbReference type="FunFam" id="3.10.290.60:FF:000002">
    <property type="entry name" value="Ubiquitin-like modifier-activating enzyme 1"/>
    <property type="match status" value="1"/>
</dbReference>
<protein>
    <recommendedName>
        <fullName evidence="4">E1 ubiquitin-activating enzyme</fullName>
        <ecNumber evidence="4">6.2.1.45</ecNumber>
    </recommendedName>
    <alternativeName>
        <fullName evidence="9">Ubiquitin-activating enzyme E1</fullName>
    </alternativeName>
</protein>
<evidence type="ECO:0000256" key="1">
    <source>
        <dbReference type="ARBA" id="ARBA00000488"/>
    </source>
</evidence>
<dbReference type="PANTHER" id="PTHR10953:SF102">
    <property type="entry name" value="ADENYLYLTRANSFERASE AND SULFURTRANSFERASE MOCS3"/>
    <property type="match status" value="1"/>
</dbReference>
<evidence type="ECO:0000256" key="7">
    <source>
        <dbReference type="ARBA" id="ARBA00022786"/>
    </source>
</evidence>
<dbReference type="Gene3D" id="1.10.10.2660">
    <property type="entry name" value="Ubiquitin-activating enzyme E1, SCCH domain"/>
    <property type="match status" value="1"/>
</dbReference>
<proteinExistence type="inferred from homology"/>
<keyword evidence="14" id="KW-1185">Reference proteome</keyword>
<evidence type="ECO:0000256" key="11">
    <source>
        <dbReference type="RuleBase" id="RU000519"/>
    </source>
</evidence>
<keyword evidence="7 11" id="KW-0833">Ubl conjugation pathway</keyword>
<dbReference type="InterPro" id="IPR042063">
    <property type="entry name" value="Ubi_acti_E1_SCCH"/>
</dbReference>
<dbReference type="GO" id="GO:0004839">
    <property type="term" value="F:ubiquitin activating enzyme activity"/>
    <property type="evidence" value="ECO:0007669"/>
    <property type="project" value="UniProtKB-EC"/>
</dbReference>
<reference evidence="13" key="1">
    <citation type="submission" date="2020-11" db="EMBL/GenBank/DDBJ databases">
        <authorList>
            <person name="Tran Van P."/>
        </authorList>
    </citation>
    <scope>NUCLEOTIDE SEQUENCE</scope>
</reference>
<dbReference type="EMBL" id="OC856371">
    <property type="protein sequence ID" value="CAD7623653.1"/>
    <property type="molecule type" value="Genomic_DNA"/>
</dbReference>
<dbReference type="FunFam" id="1.10.10.2660:FF:000001">
    <property type="entry name" value="Ubiquitin-activating enzyme E1 1"/>
    <property type="match status" value="1"/>
</dbReference>
<dbReference type="Pfam" id="PF16190">
    <property type="entry name" value="E1_FCCH"/>
    <property type="match status" value="1"/>
</dbReference>
<dbReference type="GO" id="GO:0005737">
    <property type="term" value="C:cytoplasm"/>
    <property type="evidence" value="ECO:0007669"/>
    <property type="project" value="TreeGrafter"/>
</dbReference>
<dbReference type="AlphaFoldDB" id="A0A7R9KKS7"/>
<dbReference type="PROSITE" id="PS00865">
    <property type="entry name" value="UBIQUITIN_ACTIVAT_2"/>
    <property type="match status" value="1"/>
</dbReference>
<feature type="active site" description="Glycyl thioester intermediate" evidence="10">
    <location>
        <position position="599"/>
    </location>
</feature>
<keyword evidence="5 11" id="KW-0436">Ligase</keyword>
<dbReference type="FunFam" id="3.40.50.12550:FF:000001">
    <property type="entry name" value="Ubiquitin-activating enzyme E1 1"/>
    <property type="match status" value="1"/>
</dbReference>
<keyword evidence="8 11" id="KW-0067">ATP-binding</keyword>
<gene>
    <name evidence="13" type="ORF">OSB1V03_LOCUS4105</name>
</gene>
<dbReference type="InterPro" id="IPR038252">
    <property type="entry name" value="UBA_E1_C_sf"/>
</dbReference>
<dbReference type="InterPro" id="IPR033127">
    <property type="entry name" value="UBQ-activ_enz_E1_Cys_AS"/>
</dbReference>
<accession>A0A7R9KKS7</accession>
<dbReference type="Gene3D" id="3.50.50.80">
    <property type="entry name" value="Ubiquitin-activating enzyme E1, inactive adenylation domain, subdomain 1"/>
    <property type="match status" value="1"/>
</dbReference>
<dbReference type="Pfam" id="PF16191">
    <property type="entry name" value="E1_4HB"/>
    <property type="match status" value="1"/>
</dbReference>
<evidence type="ECO:0000313" key="14">
    <source>
        <dbReference type="Proteomes" id="UP000759131"/>
    </source>
</evidence>
<comment type="catalytic activity">
    <reaction evidence="1">
        <text>ATP + ubiquitin + [E1 ubiquitin-activating enzyme]-L-cysteine = AMP + diphosphate + S-ubiquitinyl-[E1 ubiquitin-activating enzyme]-L-cysteine.</text>
        <dbReference type="EC" id="6.2.1.45"/>
    </reaction>
</comment>
<dbReference type="FunFam" id="2.40.30.180:FF:000001">
    <property type="entry name" value="ubiquitin-like modifier-activating enzyme 1"/>
    <property type="match status" value="1"/>
</dbReference>
<dbReference type="Gene3D" id="3.40.50.12550">
    <property type="entry name" value="Ubiquitin-activating enzyme E1, inactive adenylation domain, subdomain 2"/>
    <property type="match status" value="1"/>
</dbReference>